<feature type="domain" description="N-acetyltransferase" evidence="1">
    <location>
        <begin position="15"/>
        <end position="177"/>
    </location>
</feature>
<dbReference type="InterPro" id="IPR016181">
    <property type="entry name" value="Acyl_CoA_acyltransferase"/>
</dbReference>
<accession>A0ABR1JYR0</accession>
<dbReference type="InterPro" id="IPR000182">
    <property type="entry name" value="GNAT_dom"/>
</dbReference>
<evidence type="ECO:0000313" key="2">
    <source>
        <dbReference type="EMBL" id="KAK7467403.1"/>
    </source>
</evidence>
<dbReference type="Gene3D" id="3.40.630.30">
    <property type="match status" value="1"/>
</dbReference>
<evidence type="ECO:0000259" key="1">
    <source>
        <dbReference type="PROSITE" id="PS51186"/>
    </source>
</evidence>
<dbReference type="Proteomes" id="UP001498398">
    <property type="component" value="Unassembled WGS sequence"/>
</dbReference>
<dbReference type="PANTHER" id="PTHR43415">
    <property type="entry name" value="SPERMIDINE N(1)-ACETYLTRANSFERASE"/>
    <property type="match status" value="1"/>
</dbReference>
<dbReference type="EMBL" id="JBANRG010000004">
    <property type="protein sequence ID" value="KAK7467403.1"/>
    <property type="molecule type" value="Genomic_DNA"/>
</dbReference>
<sequence length="192" mass="22285">MVNSEFDGLFTTDRLILRAFKEGDEQRCFDLLDDIRVQPNIIAGYIAPLGAKFKEEFRARLNGMTFLAAIITKGTGEWVGITTLRTENPKNRDGIFGIVLMPEHWNKGYGTEVTKWMVDHAFHWLAMHRVSLDVYEINERAIDLYKRVGFIEEGRRRKSNWVDGRWTDVVSMGILEDEWRERKAQASSLKES</sequence>
<proteinExistence type="predicted"/>
<dbReference type="SUPFAM" id="SSF55729">
    <property type="entry name" value="Acyl-CoA N-acyltransferases (Nat)"/>
    <property type="match status" value="1"/>
</dbReference>
<gene>
    <name evidence="2" type="ORF">VKT23_004458</name>
</gene>
<dbReference type="CDD" id="cd04301">
    <property type="entry name" value="NAT_SF"/>
    <property type="match status" value="1"/>
</dbReference>
<organism evidence="2 3">
    <name type="scientific">Marasmiellus scandens</name>
    <dbReference type="NCBI Taxonomy" id="2682957"/>
    <lineage>
        <taxon>Eukaryota</taxon>
        <taxon>Fungi</taxon>
        <taxon>Dikarya</taxon>
        <taxon>Basidiomycota</taxon>
        <taxon>Agaricomycotina</taxon>
        <taxon>Agaricomycetes</taxon>
        <taxon>Agaricomycetidae</taxon>
        <taxon>Agaricales</taxon>
        <taxon>Marasmiineae</taxon>
        <taxon>Omphalotaceae</taxon>
        <taxon>Marasmiellus</taxon>
    </lineage>
</organism>
<keyword evidence="3" id="KW-1185">Reference proteome</keyword>
<dbReference type="PROSITE" id="PS51186">
    <property type="entry name" value="GNAT"/>
    <property type="match status" value="1"/>
</dbReference>
<dbReference type="PANTHER" id="PTHR43415:SF3">
    <property type="entry name" value="GNAT-FAMILY ACETYLTRANSFERASE"/>
    <property type="match status" value="1"/>
</dbReference>
<dbReference type="Pfam" id="PF13302">
    <property type="entry name" value="Acetyltransf_3"/>
    <property type="match status" value="1"/>
</dbReference>
<name>A0ABR1JYR0_9AGAR</name>
<reference evidence="2 3" key="1">
    <citation type="submission" date="2024-01" db="EMBL/GenBank/DDBJ databases">
        <title>A draft genome for the cacao thread blight pathogen Marasmiellus scandens.</title>
        <authorList>
            <person name="Baruah I.K."/>
            <person name="Leung J."/>
            <person name="Bukari Y."/>
            <person name="Amoako-Attah I."/>
            <person name="Meinhardt L.W."/>
            <person name="Bailey B.A."/>
            <person name="Cohen S.P."/>
        </authorList>
    </citation>
    <scope>NUCLEOTIDE SEQUENCE [LARGE SCALE GENOMIC DNA]</scope>
    <source>
        <strain evidence="2 3">GH-19</strain>
    </source>
</reference>
<evidence type="ECO:0000313" key="3">
    <source>
        <dbReference type="Proteomes" id="UP001498398"/>
    </source>
</evidence>
<comment type="caution">
    <text evidence="2">The sequence shown here is derived from an EMBL/GenBank/DDBJ whole genome shotgun (WGS) entry which is preliminary data.</text>
</comment>
<protein>
    <recommendedName>
        <fullName evidence="1">N-acetyltransferase domain-containing protein</fullName>
    </recommendedName>
</protein>